<evidence type="ECO:0000313" key="1">
    <source>
        <dbReference type="EMBL" id="MPN22254.1"/>
    </source>
</evidence>
<comment type="caution">
    <text evidence="1">The sequence shown here is derived from an EMBL/GenBank/DDBJ whole genome shotgun (WGS) entry which is preliminary data.</text>
</comment>
<name>A0A645GE22_9ZZZZ</name>
<organism evidence="1">
    <name type="scientific">bioreactor metagenome</name>
    <dbReference type="NCBI Taxonomy" id="1076179"/>
    <lineage>
        <taxon>unclassified sequences</taxon>
        <taxon>metagenomes</taxon>
        <taxon>ecological metagenomes</taxon>
    </lineage>
</organism>
<reference evidence="1" key="1">
    <citation type="submission" date="2019-08" db="EMBL/GenBank/DDBJ databases">
        <authorList>
            <person name="Kucharzyk K."/>
            <person name="Murdoch R.W."/>
            <person name="Higgins S."/>
            <person name="Loffler F."/>
        </authorList>
    </citation>
    <scope>NUCLEOTIDE SEQUENCE</scope>
</reference>
<proteinExistence type="predicted"/>
<gene>
    <name evidence="1" type="ORF">SDC9_169637</name>
</gene>
<dbReference type="EMBL" id="VSSQ01070460">
    <property type="protein sequence ID" value="MPN22254.1"/>
    <property type="molecule type" value="Genomic_DNA"/>
</dbReference>
<accession>A0A645GE22</accession>
<protein>
    <submittedName>
        <fullName evidence="1">Uncharacterized protein</fullName>
    </submittedName>
</protein>
<sequence length="95" mass="10884">MNLVAHGIIKPSKAFITLHYITKQLQRSRCHIIIKRDGIYIPTSPATVFFLCIQQIKESFQGSLFVRRFTIQTISIGQILYLRKGVTIIECASFI</sequence>
<dbReference type="AlphaFoldDB" id="A0A645GE22"/>